<organism evidence="1 2">
    <name type="scientific">Bionectria ochroleuca</name>
    <name type="common">Gliocladium roseum</name>
    <dbReference type="NCBI Taxonomy" id="29856"/>
    <lineage>
        <taxon>Eukaryota</taxon>
        <taxon>Fungi</taxon>
        <taxon>Dikarya</taxon>
        <taxon>Ascomycota</taxon>
        <taxon>Pezizomycotina</taxon>
        <taxon>Sordariomycetes</taxon>
        <taxon>Hypocreomycetidae</taxon>
        <taxon>Hypocreales</taxon>
        <taxon>Bionectriaceae</taxon>
        <taxon>Clonostachys</taxon>
    </lineage>
</organism>
<accession>A0A8H7NJF7</accession>
<proteinExistence type="predicted"/>
<protein>
    <submittedName>
        <fullName evidence="1">Uncharacterized protein</fullName>
    </submittedName>
</protein>
<evidence type="ECO:0000313" key="2">
    <source>
        <dbReference type="Proteomes" id="UP000616885"/>
    </source>
</evidence>
<evidence type="ECO:0000313" key="1">
    <source>
        <dbReference type="EMBL" id="KAF9757145.1"/>
    </source>
</evidence>
<reference evidence="1" key="1">
    <citation type="submission" date="2020-10" db="EMBL/GenBank/DDBJ databases">
        <title>High-Quality Genome Resource of Clonostachys rosea strain S41 by Oxford Nanopore Long-Read Sequencing.</title>
        <authorList>
            <person name="Wang H."/>
        </authorList>
    </citation>
    <scope>NUCLEOTIDE SEQUENCE</scope>
    <source>
        <strain evidence="1">S41</strain>
    </source>
</reference>
<sequence length="107" mass="13458">MCKHEYSERFSSHYRIKYCKEATYDRSSGKLWACFESKPSWVPKIRDYSSEYRHESYRERYCRIEDPKVEEHDSERCSTCKHRRCRCVEVYELYRRRPSRKRVEIYY</sequence>
<dbReference type="AlphaFoldDB" id="A0A8H7NJF7"/>
<name>A0A8H7NJF7_BIOOC</name>
<dbReference type="EMBL" id="JADCTT010000002">
    <property type="protein sequence ID" value="KAF9757145.1"/>
    <property type="molecule type" value="Genomic_DNA"/>
</dbReference>
<gene>
    <name evidence="1" type="ORF">IM811_008089</name>
</gene>
<dbReference type="Proteomes" id="UP000616885">
    <property type="component" value="Unassembled WGS sequence"/>
</dbReference>
<comment type="caution">
    <text evidence="1">The sequence shown here is derived from an EMBL/GenBank/DDBJ whole genome shotgun (WGS) entry which is preliminary data.</text>
</comment>